<dbReference type="PANTHER" id="PTHR47204">
    <property type="entry name" value="OS02G0168900 PROTEIN"/>
    <property type="match status" value="1"/>
</dbReference>
<gene>
    <name evidence="1" type="ORF">NTJ_02407</name>
</gene>
<evidence type="ECO:0000313" key="2">
    <source>
        <dbReference type="Proteomes" id="UP001307889"/>
    </source>
</evidence>
<accession>A0ABN7ABG2</accession>
<dbReference type="Pfam" id="PF08615">
    <property type="entry name" value="RNase_H2_suC"/>
    <property type="match status" value="1"/>
</dbReference>
<dbReference type="InterPro" id="IPR013924">
    <property type="entry name" value="RNase_H2_suC"/>
</dbReference>
<reference evidence="1 2" key="1">
    <citation type="submission" date="2023-09" db="EMBL/GenBank/DDBJ databases">
        <title>Nesidiocoris tenuis whole genome shotgun sequence.</title>
        <authorList>
            <person name="Shibata T."/>
            <person name="Shimoda M."/>
            <person name="Kobayashi T."/>
            <person name="Uehara T."/>
        </authorList>
    </citation>
    <scope>NUCLEOTIDE SEQUENCE [LARGE SCALE GENOMIC DNA]</scope>
    <source>
        <strain evidence="1 2">Japan</strain>
    </source>
</reference>
<dbReference type="EMBL" id="AP028909">
    <property type="protein sequence ID" value="BES89600.1"/>
    <property type="molecule type" value="Genomic_DNA"/>
</dbReference>
<sequence>MWSKYLSTARDWTWFQELGRHEMVLKLDKSDWLQFTVQTSGMPSHIKLWKSAEEVDVHSVPCRIHADDHANVSTYFLPKRNESLEGVESASFRGYPLDGAKMCLPKGYKGLVLNSDSTSGTVKNLKCSGTFGSMTYWNWNKIPSKNDPLLAAMDWIDISAVIHEPSS</sequence>
<organism evidence="1 2">
    <name type="scientific">Nesidiocoris tenuis</name>
    <dbReference type="NCBI Taxonomy" id="355587"/>
    <lineage>
        <taxon>Eukaryota</taxon>
        <taxon>Metazoa</taxon>
        <taxon>Ecdysozoa</taxon>
        <taxon>Arthropoda</taxon>
        <taxon>Hexapoda</taxon>
        <taxon>Insecta</taxon>
        <taxon>Pterygota</taxon>
        <taxon>Neoptera</taxon>
        <taxon>Paraneoptera</taxon>
        <taxon>Hemiptera</taxon>
        <taxon>Heteroptera</taxon>
        <taxon>Panheteroptera</taxon>
        <taxon>Cimicomorpha</taxon>
        <taxon>Miridae</taxon>
        <taxon>Dicyphina</taxon>
        <taxon>Nesidiocoris</taxon>
    </lineage>
</organism>
<dbReference type="PANTHER" id="PTHR47204:SF1">
    <property type="entry name" value="RIBONUCLEASE H2 SUBUNIT C"/>
    <property type="match status" value="1"/>
</dbReference>
<dbReference type="Proteomes" id="UP001307889">
    <property type="component" value="Chromosome 1"/>
</dbReference>
<keyword evidence="2" id="KW-1185">Reference proteome</keyword>
<evidence type="ECO:0000313" key="1">
    <source>
        <dbReference type="EMBL" id="BES89600.1"/>
    </source>
</evidence>
<protein>
    <submittedName>
        <fullName evidence="1">Ribonuclease H2 non-catalytic subunit (Ylr154p-like)</fullName>
    </submittedName>
</protein>
<proteinExistence type="predicted"/>
<dbReference type="CDD" id="cd09271">
    <property type="entry name" value="RNase_H2-C"/>
    <property type="match status" value="1"/>
</dbReference>
<dbReference type="Gene3D" id="2.40.128.680">
    <property type="match status" value="1"/>
</dbReference>
<name>A0ABN7ABG2_9HEMI</name>